<keyword evidence="2" id="KW-0812">Transmembrane</keyword>
<reference evidence="4" key="1">
    <citation type="journal article" date="2019" name="Int. J. Syst. Evol. Microbiol.">
        <title>The Global Catalogue of Microorganisms (GCM) 10K type strain sequencing project: providing services to taxonomists for standard genome sequencing and annotation.</title>
        <authorList>
            <consortium name="The Broad Institute Genomics Platform"/>
            <consortium name="The Broad Institute Genome Sequencing Center for Infectious Disease"/>
            <person name="Wu L."/>
            <person name="Ma J."/>
        </authorList>
    </citation>
    <scope>NUCLEOTIDE SEQUENCE [LARGE SCALE GENOMIC DNA]</scope>
    <source>
        <strain evidence="4">KACC 11299</strain>
    </source>
</reference>
<proteinExistence type="predicted"/>
<dbReference type="EMBL" id="JBHSNP010000029">
    <property type="protein sequence ID" value="MFC5605154.1"/>
    <property type="molecule type" value="Genomic_DNA"/>
</dbReference>
<protein>
    <submittedName>
        <fullName evidence="3">FeoB-associated Cys-rich membrane protein</fullName>
    </submittedName>
</protein>
<feature type="compositionally biased region" description="Low complexity" evidence="1">
    <location>
        <begin position="44"/>
        <end position="60"/>
    </location>
</feature>
<organism evidence="3 4">
    <name type="scientific">Sporosarcina koreensis</name>
    <dbReference type="NCBI Taxonomy" id="334735"/>
    <lineage>
        <taxon>Bacteria</taxon>
        <taxon>Bacillati</taxon>
        <taxon>Bacillota</taxon>
        <taxon>Bacilli</taxon>
        <taxon>Bacillales</taxon>
        <taxon>Caryophanaceae</taxon>
        <taxon>Sporosarcina</taxon>
    </lineage>
</organism>
<feature type="transmembrane region" description="Helical" evidence="2">
    <location>
        <begin position="6"/>
        <end position="23"/>
    </location>
</feature>
<keyword evidence="2" id="KW-1133">Transmembrane helix</keyword>
<keyword evidence="4" id="KW-1185">Reference proteome</keyword>
<comment type="caution">
    <text evidence="3">The sequence shown here is derived from an EMBL/GenBank/DDBJ whole genome shotgun (WGS) entry which is preliminary data.</text>
</comment>
<evidence type="ECO:0000256" key="1">
    <source>
        <dbReference type="SAM" id="MobiDB-lite"/>
    </source>
</evidence>
<sequence>MIFSIIAGVLIFGYAGFTLYRFVKRSKMGKCAGCALSKNCSSACSSSTPPVPLKNNVKNNIKAENQ</sequence>
<gene>
    <name evidence="3" type="ORF">ACFPTP_18090</name>
</gene>
<evidence type="ECO:0000256" key="2">
    <source>
        <dbReference type="SAM" id="Phobius"/>
    </source>
</evidence>
<keyword evidence="2" id="KW-0472">Membrane</keyword>
<dbReference type="RefSeq" id="WP_381447725.1">
    <property type="nucleotide sequence ID" value="NZ_JBHSNP010000029.1"/>
</dbReference>
<feature type="region of interest" description="Disordered" evidence="1">
    <location>
        <begin position="44"/>
        <end position="66"/>
    </location>
</feature>
<dbReference type="Proteomes" id="UP001596071">
    <property type="component" value="Unassembled WGS sequence"/>
</dbReference>
<evidence type="ECO:0000313" key="3">
    <source>
        <dbReference type="EMBL" id="MFC5605154.1"/>
    </source>
</evidence>
<accession>A0ABW0U4M6</accession>
<name>A0ABW0U4M6_9BACL</name>
<evidence type="ECO:0000313" key="4">
    <source>
        <dbReference type="Proteomes" id="UP001596071"/>
    </source>
</evidence>
<dbReference type="Pfam" id="PF12669">
    <property type="entry name" value="FeoB_associated"/>
    <property type="match status" value="1"/>
</dbReference>